<evidence type="ECO:0000313" key="3">
    <source>
        <dbReference type="Proteomes" id="UP000039370"/>
    </source>
</evidence>
<sequence length="116" mass="13402">MPLIKRIGFYLLGFSIGVVFLAFFFKEKRAEFCYLPNCRVLKELRSKNIEIAPEFKITSTQLNHLLLQGEVLFSKSNVKANPCKSYVIEGKISENKLEVIIEDCPNKTFITSFKEF</sequence>
<evidence type="ECO:0000313" key="2">
    <source>
        <dbReference type="EMBL" id="CEN46566.1"/>
    </source>
</evidence>
<keyword evidence="1" id="KW-1133">Transmembrane helix</keyword>
<evidence type="ECO:0008006" key="4">
    <source>
        <dbReference type="Google" id="ProtNLM"/>
    </source>
</evidence>
<feature type="transmembrane region" description="Helical" evidence="1">
    <location>
        <begin position="7"/>
        <end position="25"/>
    </location>
</feature>
<dbReference type="Proteomes" id="UP000039370">
    <property type="component" value="Unassembled WGS sequence"/>
</dbReference>
<evidence type="ECO:0000256" key="1">
    <source>
        <dbReference type="SAM" id="Phobius"/>
    </source>
</evidence>
<proteinExistence type="predicted"/>
<dbReference type="InterPro" id="IPR025354">
    <property type="entry name" value="DUF4258"/>
</dbReference>
<accession>A0A0B7I3N0</accession>
<dbReference type="Pfam" id="PF14076">
    <property type="entry name" value="DUF4258"/>
    <property type="match status" value="1"/>
</dbReference>
<protein>
    <recommendedName>
        <fullName evidence="4">DUF4258 domain-containing protein</fullName>
    </recommendedName>
</protein>
<dbReference type="EMBL" id="CDOK01000017">
    <property type="protein sequence ID" value="CEN46566.1"/>
    <property type="molecule type" value="Genomic_DNA"/>
</dbReference>
<name>A0A0B7I3N0_9FLAO</name>
<keyword evidence="1" id="KW-0812">Transmembrane</keyword>
<gene>
    <name evidence="2" type="ORF">CCAN11_1130004</name>
</gene>
<organism evidence="2 3">
    <name type="scientific">Capnocytophaga canimorsus</name>
    <dbReference type="NCBI Taxonomy" id="28188"/>
    <lineage>
        <taxon>Bacteria</taxon>
        <taxon>Pseudomonadati</taxon>
        <taxon>Bacteroidota</taxon>
        <taxon>Flavobacteriia</taxon>
        <taxon>Flavobacteriales</taxon>
        <taxon>Flavobacteriaceae</taxon>
        <taxon>Capnocytophaga</taxon>
    </lineage>
</organism>
<keyword evidence="1" id="KW-0472">Membrane</keyword>
<reference evidence="3" key="1">
    <citation type="submission" date="2015-01" db="EMBL/GenBank/DDBJ databases">
        <authorList>
            <person name="MANFREDI Pablo"/>
        </authorList>
    </citation>
    <scope>NUCLEOTIDE SEQUENCE [LARGE SCALE GENOMIC DNA]</scope>
    <source>
        <strain evidence="3">Cc11</strain>
    </source>
</reference>
<dbReference type="AlphaFoldDB" id="A0A0B7I3N0"/>